<dbReference type="InterPro" id="IPR013103">
    <property type="entry name" value="RVT_2"/>
</dbReference>
<feature type="region of interest" description="Disordered" evidence="3">
    <location>
        <begin position="1"/>
        <end position="27"/>
    </location>
</feature>
<protein>
    <submittedName>
        <fullName evidence="5">Uncharacterized mitochondrial protein AtMg00810-like</fullName>
    </submittedName>
</protein>
<dbReference type="PANTHER" id="PTHR42648">
    <property type="entry name" value="TRANSPOSASE, PUTATIVE-RELATED"/>
    <property type="match status" value="1"/>
</dbReference>
<feature type="region of interest" description="Disordered" evidence="3">
    <location>
        <begin position="1337"/>
        <end position="1375"/>
    </location>
</feature>
<sequence>MAFTSSSSTSSVGSDSEPSKPDLVFHDASTVSETVPTIINVEPSTTKLNKDLSQSNRPSSPIIKDWVSDSEDEYEEGLHKGYDRFQILLSQLETHGVCVFTKDANQKFLRSLPSSWSQVSLIMRTKPGVDTLNFDDVYNNLRVFESDVKGSTRSSSSTQNVSFVSSNNTSSTNEVNIVYGVSTSFGYNSQKEGSSSYTDDLIRRDAGNAGYKAMDNGKRSAKQDEHKVMVTIDGEGVDWTVHAEDDTADYALMAFNSSNSSSDTKMNAKDKSTHGYGSQIHDGVLSYKNEVFESVFNSSSSDVEDSHVNDRFAKVKGMHVVPPPMIGNYMPPKSTWNYMPPKSNFGIDESKFTYGSKQSTTGESDAKTSDLDSCKSSSSEETCKTMPKPIESKSKVVNEPKVLTDALINKEFESDSDEEHVTIPLKEQEKPSFAFVNTVEHVTHPRQTTKEQNTCSQNPKHKKSDWNGLMSKRMGLGYGFTKKACFWNHKWYQSLVLSMIDVKEEEHADIEEVLEVVKAAKLMTKLVTTARAIKVSVLRKRRGVIIQDPEKPTTTTVQPKVQAKDKGKAILIAEPNPLKMKAQIELDEEVTRQLEVELNADINWNAEIKQVKRNERLNDSVMKYLTLKRKPLTQAQARRNMILYLKNLANATPLASKIPIVDYKIHTERNRTYFKIIRADGNHMLFINLSTMLKNFNREYFESLWNIMRDIFEKTKPKNYSYDYFLNTLKIMFQKPNVEASIWKDQKGRYGLAKVKSWKLIESCGVRCITFLTTQILLLVKRMYPLTHFTLEQMLNDVRLQVKDESEMSLEILRLAMKMEHYLEHTDYPIWEVIQKGNGHVQVSTDTNGQIRVLPPKTAEEILAKERERKARIALLMAIPEDHLQQIKSFSVSNSEGLHKGYGRFQSLLSQLETHGHFARECRSKWNQDSRIRDEGNTGYKARDNRKRYAKHDKHKAMVTIDGEEAKKEKEEFKTKLEIFQSSSKGLSKLLNSQTNAKGKSGLGYGSQIHDGVLSYENKVFESVFDSSFSDVEDSHVNDRFANVKGMHAVPSPVTGNYMPFKFDFGIDDSSEETLKTMHKPIESKPKVVNEPKVWTDAPIIEEDKSVSVVGGKWETAVKASADTELLVLSLDYKFPDENQVLLRVPRQHNMYSFNLENIVPSRGLACLIAKAIVDESTKWHRRTKDETSGILKDFIRQIEKQLNQKVKTIKCDNGTKFKNMDIIEFCGSEGIKRKYSSARTPKQNGVAERKNKNLIKATRTMLSDSFLRNSEMEADHAQEYYVLPLWSSYTSTIKSSKAKNRDEKLNKDTDSKTNKEPVDQEDQAFLEELERLKRQEKEANDATETLRKITHVNAASTPLNTTSTPTNQDDSKTPSLEDIYKVSRDGIFTSASYDDEGVVVDFINLEPAMNDKKDIMLVQVYVDDIIFGSTKKSWCDEFETLMKKWFQMSSMGKLTFFLGLLVKQKEDGIFISHDKYVTEIMKKFDFLNVKTASTPIETKKPLVKNEEAVDVDVNLYRSMIGSLMYLTAFRLDIIYVVCACSRFQVTPKTSHLQAVKRIFRKSTTGGCQFLGKRLNSW</sequence>
<feature type="domain" description="Integrase catalytic" evidence="4">
    <location>
        <begin position="1142"/>
        <end position="1310"/>
    </location>
</feature>
<feature type="region of interest" description="Disordered" evidence="3">
    <location>
        <begin position="444"/>
        <end position="467"/>
    </location>
</feature>
<dbReference type="GO" id="GO:0016787">
    <property type="term" value="F:hydrolase activity"/>
    <property type="evidence" value="ECO:0007669"/>
    <property type="project" value="UniProtKB-KW"/>
</dbReference>
<evidence type="ECO:0000256" key="1">
    <source>
        <dbReference type="ARBA" id="ARBA00022723"/>
    </source>
</evidence>
<dbReference type="GO" id="GO:0003676">
    <property type="term" value="F:nucleic acid binding"/>
    <property type="evidence" value="ECO:0007669"/>
    <property type="project" value="InterPro"/>
</dbReference>
<dbReference type="PROSITE" id="PS50994">
    <property type="entry name" value="INTEGRASE"/>
    <property type="match status" value="1"/>
</dbReference>
<comment type="caution">
    <text evidence="5">The sequence shown here is derived from an EMBL/GenBank/DDBJ whole genome shotgun (WGS) entry which is preliminary data.</text>
</comment>
<keyword evidence="1" id="KW-0479">Metal-binding</keyword>
<evidence type="ECO:0000313" key="5">
    <source>
        <dbReference type="EMBL" id="GEU73937.1"/>
    </source>
</evidence>
<feature type="compositionally biased region" description="Low complexity" evidence="3">
    <location>
        <begin position="1354"/>
        <end position="1367"/>
    </location>
</feature>
<dbReference type="InterPro" id="IPR036397">
    <property type="entry name" value="RNaseH_sf"/>
</dbReference>
<dbReference type="EMBL" id="BKCJ010006786">
    <property type="protein sequence ID" value="GEU73937.1"/>
    <property type="molecule type" value="Genomic_DNA"/>
</dbReference>
<gene>
    <name evidence="5" type="ORF">Tci_045915</name>
</gene>
<feature type="region of interest" description="Disordered" evidence="3">
    <location>
        <begin position="150"/>
        <end position="169"/>
    </location>
</feature>
<dbReference type="InterPro" id="IPR012337">
    <property type="entry name" value="RNaseH-like_sf"/>
</dbReference>
<dbReference type="PANTHER" id="PTHR42648:SF32">
    <property type="entry name" value="RIBONUCLEASE H-LIKE DOMAIN, GAG-PRE-INTEGRASE DOMAIN PROTEIN-RELATED"/>
    <property type="match status" value="1"/>
</dbReference>
<evidence type="ECO:0000259" key="4">
    <source>
        <dbReference type="PROSITE" id="PS50994"/>
    </source>
</evidence>
<evidence type="ECO:0000256" key="2">
    <source>
        <dbReference type="ARBA" id="ARBA00022801"/>
    </source>
</evidence>
<feature type="region of interest" description="Disordered" evidence="3">
    <location>
        <begin position="1297"/>
        <end position="1324"/>
    </location>
</feature>
<dbReference type="GO" id="GO:0015074">
    <property type="term" value="P:DNA integration"/>
    <property type="evidence" value="ECO:0007669"/>
    <property type="project" value="InterPro"/>
</dbReference>
<dbReference type="Pfam" id="PF07727">
    <property type="entry name" value="RVT_2"/>
    <property type="match status" value="1"/>
</dbReference>
<reference evidence="5" key="1">
    <citation type="journal article" date="2019" name="Sci. Rep.">
        <title>Draft genome of Tanacetum cinerariifolium, the natural source of mosquito coil.</title>
        <authorList>
            <person name="Yamashiro T."/>
            <person name="Shiraishi A."/>
            <person name="Satake H."/>
            <person name="Nakayama K."/>
        </authorList>
    </citation>
    <scope>NUCLEOTIDE SEQUENCE</scope>
</reference>
<feature type="compositionally biased region" description="Basic and acidic residues" evidence="3">
    <location>
        <begin position="1337"/>
        <end position="1348"/>
    </location>
</feature>
<feature type="compositionally biased region" description="Basic and acidic residues" evidence="3">
    <location>
        <begin position="364"/>
        <end position="373"/>
    </location>
</feature>
<name>A0A6L2MKY2_TANCI</name>
<feature type="compositionally biased region" description="Low complexity" evidence="3">
    <location>
        <begin position="1"/>
        <end position="16"/>
    </location>
</feature>
<feature type="compositionally biased region" description="Basic and acidic residues" evidence="3">
    <location>
        <begin position="1300"/>
        <end position="1319"/>
    </location>
</feature>
<dbReference type="InterPro" id="IPR001584">
    <property type="entry name" value="Integrase_cat-core"/>
</dbReference>
<organism evidence="5">
    <name type="scientific">Tanacetum cinerariifolium</name>
    <name type="common">Dalmatian daisy</name>
    <name type="synonym">Chrysanthemum cinerariifolium</name>
    <dbReference type="NCBI Taxonomy" id="118510"/>
    <lineage>
        <taxon>Eukaryota</taxon>
        <taxon>Viridiplantae</taxon>
        <taxon>Streptophyta</taxon>
        <taxon>Embryophyta</taxon>
        <taxon>Tracheophyta</taxon>
        <taxon>Spermatophyta</taxon>
        <taxon>Magnoliopsida</taxon>
        <taxon>eudicotyledons</taxon>
        <taxon>Gunneridae</taxon>
        <taxon>Pentapetalae</taxon>
        <taxon>asterids</taxon>
        <taxon>campanulids</taxon>
        <taxon>Asterales</taxon>
        <taxon>Asteraceae</taxon>
        <taxon>Asteroideae</taxon>
        <taxon>Anthemideae</taxon>
        <taxon>Anthemidinae</taxon>
        <taxon>Tanacetum</taxon>
    </lineage>
</organism>
<dbReference type="InterPro" id="IPR039537">
    <property type="entry name" value="Retrotran_Ty1/copia-like"/>
</dbReference>
<evidence type="ECO:0000256" key="3">
    <source>
        <dbReference type="SAM" id="MobiDB-lite"/>
    </source>
</evidence>
<feature type="compositionally biased region" description="Low complexity" evidence="3">
    <location>
        <begin position="151"/>
        <end position="169"/>
    </location>
</feature>
<dbReference type="Gene3D" id="3.30.420.10">
    <property type="entry name" value="Ribonuclease H-like superfamily/Ribonuclease H"/>
    <property type="match status" value="1"/>
</dbReference>
<dbReference type="GO" id="GO:0046872">
    <property type="term" value="F:metal ion binding"/>
    <property type="evidence" value="ECO:0007669"/>
    <property type="project" value="UniProtKB-KW"/>
</dbReference>
<keyword evidence="2" id="KW-0378">Hydrolase</keyword>
<dbReference type="SUPFAM" id="SSF53098">
    <property type="entry name" value="Ribonuclease H-like"/>
    <property type="match status" value="1"/>
</dbReference>
<proteinExistence type="predicted"/>
<accession>A0A6L2MKY2</accession>
<feature type="region of interest" description="Disordered" evidence="3">
    <location>
        <begin position="356"/>
        <end position="386"/>
    </location>
</feature>